<evidence type="ECO:0000313" key="10">
    <source>
        <dbReference type="EMBL" id="SNZ18071.1"/>
    </source>
</evidence>
<dbReference type="GO" id="GO:0090729">
    <property type="term" value="F:toxin activity"/>
    <property type="evidence" value="ECO:0007669"/>
    <property type="project" value="UniProtKB-KW"/>
</dbReference>
<proteinExistence type="inferred from homology"/>
<evidence type="ECO:0000256" key="5">
    <source>
        <dbReference type="ARBA" id="ARBA00022801"/>
    </source>
</evidence>
<sequence>MSMIALDSSFLIDYLRGVDAAREFLETQSEPVYYVPTVVLFELYRDAAWSDTDSVGAVADALGWAEPLPLDADATREAAEIHAELLEAGAPINAADAMIAGVCRHHGAALVTRDGDFGAVDELETITY</sequence>
<dbReference type="InterPro" id="IPR022907">
    <property type="entry name" value="VapC_family"/>
</dbReference>
<organism evidence="10 11">
    <name type="scientific">Natronoarchaeum philippinense</name>
    <dbReference type="NCBI Taxonomy" id="558529"/>
    <lineage>
        <taxon>Archaea</taxon>
        <taxon>Methanobacteriati</taxon>
        <taxon>Methanobacteriota</taxon>
        <taxon>Stenosarchaea group</taxon>
        <taxon>Halobacteria</taxon>
        <taxon>Halobacteriales</taxon>
        <taxon>Natronoarchaeaceae</taxon>
    </lineage>
</organism>
<feature type="domain" description="PIN" evidence="9">
    <location>
        <begin position="4"/>
        <end position="122"/>
    </location>
</feature>
<keyword evidence="3 8" id="KW-0540">Nuclease</keyword>
<dbReference type="InterPro" id="IPR050556">
    <property type="entry name" value="Type_II_TA_system_RNase"/>
</dbReference>
<evidence type="ECO:0000256" key="1">
    <source>
        <dbReference type="ARBA" id="ARBA00001946"/>
    </source>
</evidence>
<dbReference type="AlphaFoldDB" id="A0A285PDX5"/>
<gene>
    <name evidence="8" type="primary">vapC</name>
    <name evidence="10" type="ORF">SAMN06269185_3228</name>
</gene>
<dbReference type="GO" id="GO:0000287">
    <property type="term" value="F:magnesium ion binding"/>
    <property type="evidence" value="ECO:0007669"/>
    <property type="project" value="UniProtKB-UniRule"/>
</dbReference>
<comment type="cofactor">
    <cofactor evidence="1 8">
        <name>Mg(2+)</name>
        <dbReference type="ChEBI" id="CHEBI:18420"/>
    </cofactor>
</comment>
<keyword evidence="4 8" id="KW-0479">Metal-binding</keyword>
<keyword evidence="6 8" id="KW-0460">Magnesium</keyword>
<evidence type="ECO:0000256" key="3">
    <source>
        <dbReference type="ARBA" id="ARBA00022722"/>
    </source>
</evidence>
<dbReference type="GO" id="GO:0016787">
    <property type="term" value="F:hydrolase activity"/>
    <property type="evidence" value="ECO:0007669"/>
    <property type="project" value="UniProtKB-KW"/>
</dbReference>
<dbReference type="EMBL" id="OBEJ01000008">
    <property type="protein sequence ID" value="SNZ18071.1"/>
    <property type="molecule type" value="Genomic_DNA"/>
</dbReference>
<keyword evidence="5 8" id="KW-0378">Hydrolase</keyword>
<evidence type="ECO:0000256" key="2">
    <source>
        <dbReference type="ARBA" id="ARBA00022649"/>
    </source>
</evidence>
<comment type="similarity">
    <text evidence="7 8">Belongs to the PINc/VapC protein family.</text>
</comment>
<dbReference type="InterPro" id="IPR002716">
    <property type="entry name" value="PIN_dom"/>
</dbReference>
<evidence type="ECO:0000256" key="6">
    <source>
        <dbReference type="ARBA" id="ARBA00022842"/>
    </source>
</evidence>
<evidence type="ECO:0000259" key="9">
    <source>
        <dbReference type="Pfam" id="PF01850"/>
    </source>
</evidence>
<evidence type="ECO:0000313" key="11">
    <source>
        <dbReference type="Proteomes" id="UP000219453"/>
    </source>
</evidence>
<dbReference type="GO" id="GO:0004540">
    <property type="term" value="F:RNA nuclease activity"/>
    <property type="evidence" value="ECO:0007669"/>
    <property type="project" value="InterPro"/>
</dbReference>
<dbReference type="SUPFAM" id="SSF88723">
    <property type="entry name" value="PIN domain-like"/>
    <property type="match status" value="1"/>
</dbReference>
<dbReference type="HAMAP" id="MF_00265">
    <property type="entry name" value="VapC_Nob1"/>
    <property type="match status" value="1"/>
</dbReference>
<feature type="binding site" evidence="8">
    <location>
        <position position="96"/>
    </location>
    <ligand>
        <name>Mg(2+)</name>
        <dbReference type="ChEBI" id="CHEBI:18420"/>
    </ligand>
</feature>
<dbReference type="EC" id="3.1.-.-" evidence="8"/>
<protein>
    <recommendedName>
        <fullName evidence="8">Ribonuclease VapC</fullName>
        <shortName evidence="8">RNase VapC</shortName>
        <ecNumber evidence="8">3.1.-.-</ecNumber>
    </recommendedName>
    <alternativeName>
        <fullName evidence="8">Putative toxin VapC</fullName>
    </alternativeName>
</protein>
<evidence type="ECO:0000256" key="4">
    <source>
        <dbReference type="ARBA" id="ARBA00022723"/>
    </source>
</evidence>
<keyword evidence="8" id="KW-0800">Toxin</keyword>
<dbReference type="PANTHER" id="PTHR33653">
    <property type="entry name" value="RIBONUCLEASE VAPC2"/>
    <property type="match status" value="1"/>
</dbReference>
<feature type="binding site" evidence="8">
    <location>
        <position position="7"/>
    </location>
    <ligand>
        <name>Mg(2+)</name>
        <dbReference type="ChEBI" id="CHEBI:18420"/>
    </ligand>
</feature>
<dbReference type="Proteomes" id="UP000219453">
    <property type="component" value="Unassembled WGS sequence"/>
</dbReference>
<reference evidence="10 11" key="1">
    <citation type="submission" date="2017-09" db="EMBL/GenBank/DDBJ databases">
        <authorList>
            <person name="Ehlers B."/>
            <person name="Leendertz F.H."/>
        </authorList>
    </citation>
    <scope>NUCLEOTIDE SEQUENCE [LARGE SCALE GENOMIC DNA]</scope>
    <source>
        <strain evidence="10 11">DSM 27208</strain>
    </source>
</reference>
<dbReference type="Pfam" id="PF01850">
    <property type="entry name" value="PIN"/>
    <property type="match status" value="1"/>
</dbReference>
<evidence type="ECO:0000256" key="8">
    <source>
        <dbReference type="HAMAP-Rule" id="MF_00265"/>
    </source>
</evidence>
<dbReference type="PANTHER" id="PTHR33653:SF1">
    <property type="entry name" value="RIBONUCLEASE VAPC2"/>
    <property type="match status" value="1"/>
</dbReference>
<dbReference type="Gene3D" id="3.40.50.1010">
    <property type="entry name" value="5'-nuclease"/>
    <property type="match status" value="1"/>
</dbReference>
<accession>A0A285PDX5</accession>
<keyword evidence="11" id="KW-1185">Reference proteome</keyword>
<comment type="function">
    <text evidence="8">Toxic component of a toxin-antitoxin (TA) system. An RNase.</text>
</comment>
<dbReference type="InterPro" id="IPR029060">
    <property type="entry name" value="PIN-like_dom_sf"/>
</dbReference>
<evidence type="ECO:0000256" key="7">
    <source>
        <dbReference type="ARBA" id="ARBA00038093"/>
    </source>
</evidence>
<keyword evidence="2 8" id="KW-1277">Toxin-antitoxin system</keyword>
<dbReference type="CDD" id="cd18739">
    <property type="entry name" value="PIN_VapC4-5_FitB-like"/>
    <property type="match status" value="1"/>
</dbReference>
<name>A0A285PDX5_NATPI</name>